<dbReference type="InterPro" id="IPR004107">
    <property type="entry name" value="Integrase_SAM-like_N"/>
</dbReference>
<dbReference type="PANTHER" id="PTHR30349:SF41">
    <property type="entry name" value="INTEGRASE_RECOMBINASE PROTEIN MJ0367-RELATED"/>
    <property type="match status" value="1"/>
</dbReference>
<comment type="similarity">
    <text evidence="1">Belongs to the 'phage' integrase family.</text>
</comment>
<dbReference type="InterPro" id="IPR011010">
    <property type="entry name" value="DNA_brk_join_enz"/>
</dbReference>
<dbReference type="PANTHER" id="PTHR30349">
    <property type="entry name" value="PHAGE INTEGRASE-RELATED"/>
    <property type="match status" value="1"/>
</dbReference>
<keyword evidence="6" id="KW-1185">Reference proteome</keyword>
<comment type="caution">
    <text evidence="5">The sequence shown here is derived from an EMBL/GenBank/DDBJ whole genome shotgun (WGS) entry which is preliminary data.</text>
</comment>
<dbReference type="Proteomes" id="UP001595816">
    <property type="component" value="Unassembled WGS sequence"/>
</dbReference>
<proteinExistence type="inferred from homology"/>
<dbReference type="InterPro" id="IPR002104">
    <property type="entry name" value="Integrase_catalytic"/>
</dbReference>
<feature type="domain" description="Tyr recombinase" evidence="4">
    <location>
        <begin position="148"/>
        <end position="359"/>
    </location>
</feature>
<dbReference type="InterPro" id="IPR013762">
    <property type="entry name" value="Integrase-like_cat_sf"/>
</dbReference>
<name>A0ABV8LIQ8_9ACTN</name>
<evidence type="ECO:0000313" key="6">
    <source>
        <dbReference type="Proteomes" id="UP001595816"/>
    </source>
</evidence>
<dbReference type="PROSITE" id="PS51898">
    <property type="entry name" value="TYR_RECOMBINASE"/>
    <property type="match status" value="1"/>
</dbReference>
<gene>
    <name evidence="5" type="ORF">ACFOZ4_08550</name>
</gene>
<dbReference type="Pfam" id="PF13495">
    <property type="entry name" value="Phage_int_SAM_4"/>
    <property type="match status" value="1"/>
</dbReference>
<keyword evidence="3" id="KW-0233">DNA recombination</keyword>
<dbReference type="InterPro" id="IPR050090">
    <property type="entry name" value="Tyrosine_recombinase_XerCD"/>
</dbReference>
<evidence type="ECO:0000313" key="5">
    <source>
        <dbReference type="EMBL" id="MFC4130654.1"/>
    </source>
</evidence>
<organism evidence="5 6">
    <name type="scientific">Hamadaea flava</name>
    <dbReference type="NCBI Taxonomy" id="1742688"/>
    <lineage>
        <taxon>Bacteria</taxon>
        <taxon>Bacillati</taxon>
        <taxon>Actinomycetota</taxon>
        <taxon>Actinomycetes</taxon>
        <taxon>Micromonosporales</taxon>
        <taxon>Micromonosporaceae</taxon>
        <taxon>Hamadaea</taxon>
    </lineage>
</organism>
<dbReference type="EMBL" id="JBHSAY010000005">
    <property type="protein sequence ID" value="MFC4130654.1"/>
    <property type="molecule type" value="Genomic_DNA"/>
</dbReference>
<dbReference type="Gene3D" id="1.10.443.10">
    <property type="entry name" value="Intergrase catalytic core"/>
    <property type="match status" value="1"/>
</dbReference>
<reference evidence="6" key="1">
    <citation type="journal article" date="2019" name="Int. J. Syst. Evol. Microbiol.">
        <title>The Global Catalogue of Microorganisms (GCM) 10K type strain sequencing project: providing services to taxonomists for standard genome sequencing and annotation.</title>
        <authorList>
            <consortium name="The Broad Institute Genomics Platform"/>
            <consortium name="The Broad Institute Genome Sequencing Center for Infectious Disease"/>
            <person name="Wu L."/>
            <person name="Ma J."/>
        </authorList>
    </citation>
    <scope>NUCLEOTIDE SEQUENCE [LARGE SCALE GENOMIC DNA]</scope>
    <source>
        <strain evidence="6">CGMCC 4.7289</strain>
    </source>
</reference>
<evidence type="ECO:0000256" key="3">
    <source>
        <dbReference type="ARBA" id="ARBA00023172"/>
    </source>
</evidence>
<protein>
    <submittedName>
        <fullName evidence="5">Tyrosine-type recombinase/integrase</fullName>
    </submittedName>
</protein>
<sequence>MKELAASTVAPNLLPSSGVVFLDPTPAVLGAMLEGWSRQQRVRFLKAETIRRRVDLVRRLSRFANQYPWEWSAAEVEAFVDHLRGGPKPIVYSTARAYLNGIQLFLEYVTDPRYEWQQLCEERFGRAPRQVLGEWNTIAHVSEYEGRPGRRPLTYDEVQALFDAADGRVEVIRSRGRKGGLAAQRDSAMLKTVYAFGLRRREAWGLDLADLRRNPRVPDFGQFGAALVRWGKSSRGSPPKRRTVLLVPEMDWIVAVLQQWLDEVRPRFQPAGHAALWVNERHERVSWRSLNDAFVAAREAAGLDPALDLHCLRHSYVTHLIEFGYPERFVQEQAGHAYASTTALYTGVSDEYRNRLLTRALQTRGPNLWEAL</sequence>
<keyword evidence="2" id="KW-0238">DNA-binding</keyword>
<dbReference type="Pfam" id="PF00589">
    <property type="entry name" value="Phage_integrase"/>
    <property type="match status" value="1"/>
</dbReference>
<evidence type="ECO:0000256" key="2">
    <source>
        <dbReference type="ARBA" id="ARBA00023125"/>
    </source>
</evidence>
<evidence type="ECO:0000259" key="4">
    <source>
        <dbReference type="PROSITE" id="PS51898"/>
    </source>
</evidence>
<evidence type="ECO:0000256" key="1">
    <source>
        <dbReference type="ARBA" id="ARBA00008857"/>
    </source>
</evidence>
<dbReference type="RefSeq" id="WP_253757487.1">
    <property type="nucleotide sequence ID" value="NZ_JAMZDZ010000001.1"/>
</dbReference>
<dbReference type="SUPFAM" id="SSF56349">
    <property type="entry name" value="DNA breaking-rejoining enzymes"/>
    <property type="match status" value="1"/>
</dbReference>
<accession>A0ABV8LIQ8</accession>